<dbReference type="InterPro" id="IPR036844">
    <property type="entry name" value="Hint_dom_sf"/>
</dbReference>
<sequence>MVSAILPVYCTKEQGVGFIPLLQDPNRHDYGNLTDFNRGREPIPGQYDPTEDDWGDDDPYLKVRVYNLEVEDFHTYFVDCGVWVHNTNCEPNLVMLPEIAEGLNLIQHVQALPFAVNNISQVEPE</sequence>
<comment type="caution">
    <text evidence="1">The sequence shown here is derived from an EMBL/GenBank/DDBJ whole genome shotgun (WGS) entry which is preliminary data.</text>
</comment>
<evidence type="ECO:0000313" key="1">
    <source>
        <dbReference type="EMBL" id="MBM5572007.1"/>
    </source>
</evidence>
<name>A0ABS2CD65_9NEIS</name>
<accession>A0ABS2CD65</accession>
<proteinExistence type="predicted"/>
<dbReference type="EMBL" id="WOFE01000004">
    <property type="protein sequence ID" value="MBM5572007.1"/>
    <property type="molecule type" value="Genomic_DNA"/>
</dbReference>
<protein>
    <recommendedName>
        <fullName evidence="3">Intein C-terminal splicing domain-containing protein</fullName>
    </recommendedName>
</protein>
<evidence type="ECO:0000313" key="2">
    <source>
        <dbReference type="Proteomes" id="UP001195660"/>
    </source>
</evidence>
<reference evidence="1 2" key="1">
    <citation type="submission" date="2019-11" db="EMBL/GenBank/DDBJ databases">
        <title>Novel Deefgea species.</title>
        <authorList>
            <person name="Han J.-H."/>
        </authorList>
    </citation>
    <scope>NUCLEOTIDE SEQUENCE [LARGE SCALE GENOMIC DNA]</scope>
    <source>
        <strain evidence="1 2">LMG 24817</strain>
    </source>
</reference>
<organism evidence="1 2">
    <name type="scientific">Deefgea chitinilytica</name>
    <dbReference type="NCBI Taxonomy" id="570276"/>
    <lineage>
        <taxon>Bacteria</taxon>
        <taxon>Pseudomonadati</taxon>
        <taxon>Pseudomonadota</taxon>
        <taxon>Betaproteobacteria</taxon>
        <taxon>Neisseriales</taxon>
        <taxon>Chitinibacteraceae</taxon>
        <taxon>Deefgea</taxon>
    </lineage>
</organism>
<dbReference type="PROSITE" id="PS50818">
    <property type="entry name" value="INTEIN_C_TER"/>
    <property type="match status" value="1"/>
</dbReference>
<dbReference type="Proteomes" id="UP001195660">
    <property type="component" value="Unassembled WGS sequence"/>
</dbReference>
<dbReference type="SUPFAM" id="SSF51294">
    <property type="entry name" value="Hedgehog/intein (Hint) domain"/>
    <property type="match status" value="1"/>
</dbReference>
<dbReference type="NCBIfam" id="TIGR01443">
    <property type="entry name" value="intein_Cterm"/>
    <property type="match status" value="1"/>
</dbReference>
<evidence type="ECO:0008006" key="3">
    <source>
        <dbReference type="Google" id="ProtNLM"/>
    </source>
</evidence>
<keyword evidence="2" id="KW-1185">Reference proteome</keyword>
<dbReference type="InterPro" id="IPR030934">
    <property type="entry name" value="Intein_C"/>
</dbReference>
<gene>
    <name evidence="1" type="ORF">GM173_10520</name>
</gene>
<dbReference type="Gene3D" id="2.170.16.10">
    <property type="entry name" value="Hedgehog/Intein (Hint) domain"/>
    <property type="match status" value="1"/>
</dbReference>